<dbReference type="OrthoDB" id="2344312at2759"/>
<evidence type="ECO:0000313" key="1">
    <source>
        <dbReference type="EMBL" id="TFK95794.1"/>
    </source>
</evidence>
<organism evidence="1 2">
    <name type="scientific">Pterulicium gracile</name>
    <dbReference type="NCBI Taxonomy" id="1884261"/>
    <lineage>
        <taxon>Eukaryota</taxon>
        <taxon>Fungi</taxon>
        <taxon>Dikarya</taxon>
        <taxon>Basidiomycota</taxon>
        <taxon>Agaricomycotina</taxon>
        <taxon>Agaricomycetes</taxon>
        <taxon>Agaricomycetidae</taxon>
        <taxon>Agaricales</taxon>
        <taxon>Pleurotineae</taxon>
        <taxon>Pterulaceae</taxon>
        <taxon>Pterulicium</taxon>
    </lineage>
</organism>
<accession>A0A5C3Q128</accession>
<dbReference type="Proteomes" id="UP000305067">
    <property type="component" value="Unassembled WGS sequence"/>
</dbReference>
<name>A0A5C3Q128_9AGAR</name>
<keyword evidence="2" id="KW-1185">Reference proteome</keyword>
<dbReference type="AlphaFoldDB" id="A0A5C3Q128"/>
<dbReference type="EMBL" id="ML178874">
    <property type="protein sequence ID" value="TFK95794.1"/>
    <property type="molecule type" value="Genomic_DNA"/>
</dbReference>
<protein>
    <submittedName>
        <fullName evidence="1">Uncharacterized protein</fullName>
    </submittedName>
</protein>
<sequence length="63" mass="6992">MSPDICGEVQSVGTYPIPVPTLSPIPSSHKFACWIAFDEPNLLLYVTVFQVFHIWVIPGHKAP</sequence>
<reference evidence="1 2" key="1">
    <citation type="journal article" date="2019" name="Nat. Ecol. Evol.">
        <title>Megaphylogeny resolves global patterns of mushroom evolution.</title>
        <authorList>
            <person name="Varga T."/>
            <person name="Krizsan K."/>
            <person name="Foldi C."/>
            <person name="Dima B."/>
            <person name="Sanchez-Garcia M."/>
            <person name="Sanchez-Ramirez S."/>
            <person name="Szollosi G.J."/>
            <person name="Szarkandi J.G."/>
            <person name="Papp V."/>
            <person name="Albert L."/>
            <person name="Andreopoulos W."/>
            <person name="Angelini C."/>
            <person name="Antonin V."/>
            <person name="Barry K.W."/>
            <person name="Bougher N.L."/>
            <person name="Buchanan P."/>
            <person name="Buyck B."/>
            <person name="Bense V."/>
            <person name="Catcheside P."/>
            <person name="Chovatia M."/>
            <person name="Cooper J."/>
            <person name="Damon W."/>
            <person name="Desjardin D."/>
            <person name="Finy P."/>
            <person name="Geml J."/>
            <person name="Haridas S."/>
            <person name="Hughes K."/>
            <person name="Justo A."/>
            <person name="Karasinski D."/>
            <person name="Kautmanova I."/>
            <person name="Kiss B."/>
            <person name="Kocsube S."/>
            <person name="Kotiranta H."/>
            <person name="LaButti K.M."/>
            <person name="Lechner B.E."/>
            <person name="Liimatainen K."/>
            <person name="Lipzen A."/>
            <person name="Lukacs Z."/>
            <person name="Mihaltcheva S."/>
            <person name="Morgado L.N."/>
            <person name="Niskanen T."/>
            <person name="Noordeloos M.E."/>
            <person name="Ohm R.A."/>
            <person name="Ortiz-Santana B."/>
            <person name="Ovrebo C."/>
            <person name="Racz N."/>
            <person name="Riley R."/>
            <person name="Savchenko A."/>
            <person name="Shiryaev A."/>
            <person name="Soop K."/>
            <person name="Spirin V."/>
            <person name="Szebenyi C."/>
            <person name="Tomsovsky M."/>
            <person name="Tulloss R.E."/>
            <person name="Uehling J."/>
            <person name="Grigoriev I.V."/>
            <person name="Vagvolgyi C."/>
            <person name="Papp T."/>
            <person name="Martin F.M."/>
            <person name="Miettinen O."/>
            <person name="Hibbett D.S."/>
            <person name="Nagy L.G."/>
        </authorList>
    </citation>
    <scope>NUCLEOTIDE SEQUENCE [LARGE SCALE GENOMIC DNA]</scope>
    <source>
        <strain evidence="1 2">CBS 309.79</strain>
    </source>
</reference>
<gene>
    <name evidence="1" type="ORF">BDV98DRAFT_577201</name>
</gene>
<evidence type="ECO:0000313" key="2">
    <source>
        <dbReference type="Proteomes" id="UP000305067"/>
    </source>
</evidence>
<proteinExistence type="predicted"/>